<protein>
    <submittedName>
        <fullName evidence="2">Uncharacterized protein</fullName>
    </submittedName>
</protein>
<proteinExistence type="predicted"/>
<dbReference type="AlphaFoldDB" id="A0A7W6NJT1"/>
<evidence type="ECO:0000256" key="1">
    <source>
        <dbReference type="SAM" id="MobiDB-lite"/>
    </source>
</evidence>
<keyword evidence="3" id="KW-1185">Reference proteome</keyword>
<comment type="caution">
    <text evidence="2">The sequence shown here is derived from an EMBL/GenBank/DDBJ whole genome shotgun (WGS) entry which is preliminary data.</text>
</comment>
<evidence type="ECO:0000313" key="3">
    <source>
        <dbReference type="Proteomes" id="UP000528286"/>
    </source>
</evidence>
<feature type="compositionally biased region" description="Polar residues" evidence="1">
    <location>
        <begin position="202"/>
        <end position="219"/>
    </location>
</feature>
<feature type="region of interest" description="Disordered" evidence="1">
    <location>
        <begin position="163"/>
        <end position="234"/>
    </location>
</feature>
<dbReference type="RefSeq" id="WP_183366020.1">
    <property type="nucleotide sequence ID" value="NZ_JACIEZ010000003.1"/>
</dbReference>
<feature type="compositionally biased region" description="Polar residues" evidence="1">
    <location>
        <begin position="138"/>
        <end position="150"/>
    </location>
</feature>
<feature type="region of interest" description="Disordered" evidence="1">
    <location>
        <begin position="94"/>
        <end position="150"/>
    </location>
</feature>
<organism evidence="2 3">
    <name type="scientific">Gellertiella hungarica</name>
    <dbReference type="NCBI Taxonomy" id="1572859"/>
    <lineage>
        <taxon>Bacteria</taxon>
        <taxon>Pseudomonadati</taxon>
        <taxon>Pseudomonadota</taxon>
        <taxon>Alphaproteobacteria</taxon>
        <taxon>Hyphomicrobiales</taxon>
        <taxon>Rhizobiaceae</taxon>
        <taxon>Gellertiella</taxon>
    </lineage>
</organism>
<sequence length="280" mass="31892">MSTWEWYRTFFEDGRSEAELALDYATLGFLRELRDTMIERMLPVNEDALKRMTRQRGINKRTLEKMVSTLVEADLIYVTDSGFWCDVAERETQHREEKSRNISKRNGNVSRKRWGKNQQNQCKSIPEKEGEIREGKTPSGSYPSSNNTDNNISYARVRALEERSGSDASYDPYSDFDPVPLEGWDPGEPPEREAPTLKVAQPNGSTVDDTQQRNVGSSPQRRHKQRVEKAMRDASFDPAIAPALLTSLEAMPLGTDFSKDIVKAAIDNINRGRRNERSTA</sequence>
<feature type="compositionally biased region" description="Basic and acidic residues" evidence="1">
    <location>
        <begin position="125"/>
        <end position="136"/>
    </location>
</feature>
<dbReference type="Proteomes" id="UP000528286">
    <property type="component" value="Unassembled WGS sequence"/>
</dbReference>
<name>A0A7W6NJT1_9HYPH</name>
<dbReference type="EMBL" id="JACIEZ010000003">
    <property type="protein sequence ID" value="MBB4064745.1"/>
    <property type="molecule type" value="Genomic_DNA"/>
</dbReference>
<reference evidence="2 3" key="1">
    <citation type="submission" date="2020-08" db="EMBL/GenBank/DDBJ databases">
        <title>Genomic Encyclopedia of Type Strains, Phase IV (KMG-IV): sequencing the most valuable type-strain genomes for metagenomic binning, comparative biology and taxonomic classification.</title>
        <authorList>
            <person name="Goeker M."/>
        </authorList>
    </citation>
    <scope>NUCLEOTIDE SEQUENCE [LARGE SCALE GENOMIC DNA]</scope>
    <source>
        <strain evidence="2 3">DSM 29853</strain>
    </source>
</reference>
<gene>
    <name evidence="2" type="ORF">GGR23_001932</name>
</gene>
<evidence type="ECO:0000313" key="2">
    <source>
        <dbReference type="EMBL" id="MBB4064745.1"/>
    </source>
</evidence>
<accession>A0A7W6NJT1</accession>